<reference evidence="3" key="2">
    <citation type="submission" date="2015-09" db="EMBL/GenBank/DDBJ databases">
        <title>Cronobacter genome sequencing and assembly.</title>
        <authorList>
            <person name="Descombes P."/>
            <person name="Baert L."/>
            <person name="Ngom-Bru C."/>
            <person name="Barretto C."/>
        </authorList>
    </citation>
    <scope>NUCLEOTIDE SEQUENCE [LARGE SCALE GENOMIC DNA]</scope>
    <source>
        <strain evidence="3">NCTC 9529</strain>
    </source>
</reference>
<sequence length="164" mass="18246">MQQVNSLSLVKVQEATNLSQARSEVVLNGNNTGIIVPGEILEAAVLINEQRYVLFLTDDVIFEESLTVALIDLRGGIKEVVRVGNEYATGYFEALSVTADSISFRFIGESLWTVTVSDTPRFRLPFVPDPQGVKRDTGFKKYMNISVTAAPEGHRSLIRPRWKT</sequence>
<accession>A0AAC8VPT1</accession>
<name>A0AAC8VPT1_9ENTR</name>
<dbReference type="Proteomes" id="UP000061974">
    <property type="component" value="Chromosome"/>
</dbReference>
<reference evidence="2 4" key="4">
    <citation type="submission" date="2018-06" db="EMBL/GenBank/DDBJ databases">
        <authorList>
            <consortium name="Pathogen Informatics"/>
            <person name="Doyle S."/>
        </authorList>
    </citation>
    <scope>NUCLEOTIDE SEQUENCE [LARGE SCALE GENOMIC DNA]</scope>
    <source>
        <strain evidence="4">NCTC 9529</strain>
        <strain evidence="2">NCTC9529</strain>
    </source>
</reference>
<protein>
    <submittedName>
        <fullName evidence="1">Uncharacterized protein</fullName>
    </submittedName>
</protein>
<evidence type="ECO:0000313" key="1">
    <source>
        <dbReference type="EMBL" id="ALB54614.1"/>
    </source>
</evidence>
<evidence type="ECO:0000313" key="2">
    <source>
        <dbReference type="EMBL" id="STD05358.1"/>
    </source>
</evidence>
<dbReference type="Proteomes" id="UP000254849">
    <property type="component" value="Unassembled WGS sequence"/>
</dbReference>
<evidence type="ECO:0000313" key="4">
    <source>
        <dbReference type="Proteomes" id="UP000254849"/>
    </source>
</evidence>
<dbReference type="EMBL" id="CP012257">
    <property type="protein sequence ID" value="ALB54614.1"/>
    <property type="molecule type" value="Genomic_DNA"/>
</dbReference>
<evidence type="ECO:0000313" key="3">
    <source>
        <dbReference type="Proteomes" id="UP000061974"/>
    </source>
</evidence>
<gene>
    <name evidence="1" type="ORF">AFK65_08055</name>
    <name evidence="2" type="ORF">NCTC9529_01654</name>
</gene>
<reference evidence="3" key="1">
    <citation type="submission" date="2015-07" db="EMBL/GenBank/DDBJ databases">
        <authorList>
            <person name="Moine D."/>
            <person name="Kassam M."/>
        </authorList>
    </citation>
    <scope>NUCLEOTIDE SEQUENCE [LARGE SCALE GENOMIC DNA]</scope>
    <source>
        <strain evidence="3">NCTC 9529</strain>
    </source>
</reference>
<proteinExistence type="predicted"/>
<dbReference type="AlphaFoldDB" id="A0AAC8VPT1"/>
<dbReference type="RefSeq" id="WP_032804520.1">
    <property type="nucleotide sequence ID" value="NZ_AJKW01000009.1"/>
</dbReference>
<keyword evidence="4" id="KW-1185">Reference proteome</keyword>
<dbReference type="EMBL" id="UFYH01000001">
    <property type="protein sequence ID" value="STD05358.1"/>
    <property type="molecule type" value="Genomic_DNA"/>
</dbReference>
<dbReference type="KEGG" id="cui:AFK65_08055"/>
<reference evidence="1 3" key="3">
    <citation type="journal article" date="2016" name="Genome Announc.">
        <title>Fully Closed Genome Sequences of Five Type Strains of the Genus Cronobacter and One Cronobacter sakazakii Strain.</title>
        <authorList>
            <person name="Moine D."/>
            <person name="Kassam M."/>
            <person name="Baert L."/>
            <person name="Tang Y."/>
            <person name="Barretto C."/>
            <person name="Ngom Bru C."/>
            <person name="Klijn A."/>
            <person name="Descombes P."/>
        </authorList>
    </citation>
    <scope>NUCLEOTIDE SEQUENCE [LARGE SCALE GENOMIC DNA]</scope>
    <source>
        <strain evidence="1 3">NCTC 9529</strain>
    </source>
</reference>
<organism evidence="1 3">
    <name type="scientific">Cronobacter universalis NCTC 9529</name>
    <dbReference type="NCBI Taxonomy" id="1074000"/>
    <lineage>
        <taxon>Bacteria</taxon>
        <taxon>Pseudomonadati</taxon>
        <taxon>Pseudomonadota</taxon>
        <taxon>Gammaproteobacteria</taxon>
        <taxon>Enterobacterales</taxon>
        <taxon>Enterobacteriaceae</taxon>
        <taxon>Cronobacter</taxon>
    </lineage>
</organism>